<organism evidence="12 13">
    <name type="scientific">Toxocara canis</name>
    <name type="common">Canine roundworm</name>
    <dbReference type="NCBI Taxonomy" id="6265"/>
    <lineage>
        <taxon>Eukaryota</taxon>
        <taxon>Metazoa</taxon>
        <taxon>Ecdysozoa</taxon>
        <taxon>Nematoda</taxon>
        <taxon>Chromadorea</taxon>
        <taxon>Rhabditida</taxon>
        <taxon>Spirurina</taxon>
        <taxon>Ascaridomorpha</taxon>
        <taxon>Ascaridoidea</taxon>
        <taxon>Toxocaridae</taxon>
        <taxon>Toxocara</taxon>
    </lineage>
</organism>
<dbReference type="GO" id="GO:0005794">
    <property type="term" value="C:Golgi apparatus"/>
    <property type="evidence" value="ECO:0007669"/>
    <property type="project" value="TreeGrafter"/>
</dbReference>
<dbReference type="GO" id="GO:0005525">
    <property type="term" value="F:GTP binding"/>
    <property type="evidence" value="ECO:0007669"/>
    <property type="project" value="UniProtKB-KW"/>
</dbReference>
<dbReference type="InterPro" id="IPR027417">
    <property type="entry name" value="P-loop_NTPase"/>
</dbReference>
<reference evidence="13" key="1">
    <citation type="submission" date="2016-06" db="UniProtKB">
        <authorList>
            <consortium name="WormBaseParasite"/>
        </authorList>
    </citation>
    <scope>IDENTIFICATION</scope>
</reference>
<protein>
    <recommendedName>
        <fullName evidence="3">Signal recognition particle receptor subunit beta</fullName>
    </recommendedName>
</protein>
<evidence type="ECO:0000256" key="2">
    <source>
        <dbReference type="ARBA" id="ARBA00005619"/>
    </source>
</evidence>
<evidence type="ECO:0000256" key="8">
    <source>
        <dbReference type="ARBA" id="ARBA00023134"/>
    </source>
</evidence>
<dbReference type="PANTHER" id="PTHR45909:SF1">
    <property type="entry name" value="ADP-RIBOSYLATION FACTOR-RELATED PROTEIN 1"/>
    <property type="match status" value="1"/>
</dbReference>
<proteinExistence type="inferred from homology"/>
<dbReference type="AlphaFoldDB" id="A0A183VAI4"/>
<dbReference type="CDD" id="cd04105">
    <property type="entry name" value="SR_beta"/>
    <property type="match status" value="1"/>
</dbReference>
<comment type="similarity">
    <text evidence="2">Belongs to the SRP receptor beta subunit family.</text>
</comment>
<evidence type="ECO:0000256" key="3">
    <source>
        <dbReference type="ARBA" id="ARBA00020256"/>
    </source>
</evidence>
<feature type="transmembrane region" description="Helical" evidence="11">
    <location>
        <begin position="60"/>
        <end position="79"/>
    </location>
</feature>
<evidence type="ECO:0000256" key="9">
    <source>
        <dbReference type="ARBA" id="ARBA00023136"/>
    </source>
</evidence>
<keyword evidence="6" id="KW-0256">Endoplasmic reticulum</keyword>
<dbReference type="GO" id="GO:0006886">
    <property type="term" value="P:intracellular protein transport"/>
    <property type="evidence" value="ECO:0007669"/>
    <property type="project" value="TreeGrafter"/>
</dbReference>
<evidence type="ECO:0000256" key="5">
    <source>
        <dbReference type="ARBA" id="ARBA00022741"/>
    </source>
</evidence>
<keyword evidence="12" id="KW-1185">Reference proteome</keyword>
<keyword evidence="8" id="KW-0342">GTP-binding</keyword>
<evidence type="ECO:0000313" key="13">
    <source>
        <dbReference type="WBParaSite" id="TCNE_0001775501-mRNA-1"/>
    </source>
</evidence>
<dbReference type="Gene3D" id="3.40.50.300">
    <property type="entry name" value="P-loop containing nucleotide triphosphate hydrolases"/>
    <property type="match status" value="1"/>
</dbReference>
<dbReference type="WBParaSite" id="TCNE_0001775501-mRNA-1">
    <property type="protein sequence ID" value="TCNE_0001775501-mRNA-1"/>
    <property type="gene ID" value="TCNE_0001775501"/>
</dbReference>
<keyword evidence="7 11" id="KW-1133">Transmembrane helix</keyword>
<evidence type="ECO:0000256" key="7">
    <source>
        <dbReference type="ARBA" id="ARBA00022989"/>
    </source>
</evidence>
<dbReference type="GO" id="GO:0003924">
    <property type="term" value="F:GTPase activity"/>
    <property type="evidence" value="ECO:0007669"/>
    <property type="project" value="TreeGrafter"/>
</dbReference>
<dbReference type="Pfam" id="PF09439">
    <property type="entry name" value="SRPRB"/>
    <property type="match status" value="1"/>
</dbReference>
<dbReference type="SUPFAM" id="SSF52540">
    <property type="entry name" value="P-loop containing nucleoside triphosphate hydrolases"/>
    <property type="match status" value="1"/>
</dbReference>
<evidence type="ECO:0000313" key="12">
    <source>
        <dbReference type="Proteomes" id="UP000050794"/>
    </source>
</evidence>
<comment type="subcellular location">
    <subcellularLocation>
        <location evidence="1">Endoplasmic reticulum membrane</location>
        <topology evidence="1">Single-pass membrane protein</topology>
    </subcellularLocation>
</comment>
<keyword evidence="10" id="KW-0675">Receptor</keyword>
<keyword evidence="4 11" id="KW-0812">Transmembrane</keyword>
<evidence type="ECO:0000256" key="4">
    <source>
        <dbReference type="ARBA" id="ARBA00022692"/>
    </source>
</evidence>
<evidence type="ECO:0000256" key="10">
    <source>
        <dbReference type="ARBA" id="ARBA00023170"/>
    </source>
</evidence>
<dbReference type="GO" id="GO:0043001">
    <property type="term" value="P:Golgi to plasma membrane protein transport"/>
    <property type="evidence" value="ECO:0007669"/>
    <property type="project" value="TreeGrafter"/>
</dbReference>
<name>A0A183VAI4_TOXCA</name>
<accession>A0A183VAI4</accession>
<sequence>LASVISGSTRVWVRERAAEKFAGIFYDPANKWNRICERCKRGSSTMTEVVVEPIQQHTTGLAIAAAVVCVLLTLLILWLKRAFSYRRNTLLIVGLNDAGKTLLFSKLVNKRQTPHTYSSLKENIFEGFVNANGAQLTLVDFPGAERLRKQLYENYFQQKGSSLKGVVFLVDSATFSKRARDVAEFLYDVLYESGKRVCVLVACNKQDCSLAKSSQAIRGTLEREFGLINGTREAALESTGGDSKKRMLTNTGRSFQWSELSPRIEFVECCTAPQDENGDVDEQRVDIEKIQNWIDAI</sequence>
<keyword evidence="5" id="KW-0547">Nucleotide-binding</keyword>
<dbReference type="GO" id="GO:0005789">
    <property type="term" value="C:endoplasmic reticulum membrane"/>
    <property type="evidence" value="ECO:0007669"/>
    <property type="project" value="UniProtKB-SubCell"/>
</dbReference>
<evidence type="ECO:0000256" key="1">
    <source>
        <dbReference type="ARBA" id="ARBA00004389"/>
    </source>
</evidence>
<dbReference type="Proteomes" id="UP000050794">
    <property type="component" value="Unassembled WGS sequence"/>
</dbReference>
<dbReference type="PANTHER" id="PTHR45909">
    <property type="entry name" value="ADP-RIBOSYLATION FACTOR-RELATED PROTEIN 1"/>
    <property type="match status" value="1"/>
</dbReference>
<dbReference type="InterPro" id="IPR024156">
    <property type="entry name" value="Small_GTPase_ARF"/>
</dbReference>
<keyword evidence="9 11" id="KW-0472">Membrane</keyword>
<dbReference type="GO" id="GO:0034067">
    <property type="term" value="P:protein localization to Golgi apparatus"/>
    <property type="evidence" value="ECO:0007669"/>
    <property type="project" value="TreeGrafter"/>
</dbReference>
<evidence type="ECO:0000256" key="6">
    <source>
        <dbReference type="ARBA" id="ARBA00022824"/>
    </source>
</evidence>
<evidence type="ECO:0000256" key="11">
    <source>
        <dbReference type="SAM" id="Phobius"/>
    </source>
</evidence>
<dbReference type="InterPro" id="IPR019009">
    <property type="entry name" value="SRP_receptor_beta_su"/>
</dbReference>